<feature type="transmembrane region" description="Helical" evidence="6">
    <location>
        <begin position="277"/>
        <end position="297"/>
    </location>
</feature>
<feature type="transmembrane region" description="Helical" evidence="6">
    <location>
        <begin position="698"/>
        <end position="724"/>
    </location>
</feature>
<keyword evidence="4 6" id="KW-1133">Transmembrane helix</keyword>
<feature type="domain" description="SSD" evidence="7">
    <location>
        <begin position="628"/>
        <end position="755"/>
    </location>
</feature>
<dbReference type="EMBL" id="FTOH01000003">
    <property type="protein sequence ID" value="SIS64384.1"/>
    <property type="molecule type" value="Genomic_DNA"/>
</dbReference>
<dbReference type="SUPFAM" id="SSF82866">
    <property type="entry name" value="Multidrug efflux transporter AcrB transmembrane domain"/>
    <property type="match status" value="2"/>
</dbReference>
<dbReference type="PANTHER" id="PTHR33406:SF13">
    <property type="entry name" value="MEMBRANE PROTEIN YDFJ"/>
    <property type="match status" value="1"/>
</dbReference>
<feature type="transmembrane region" description="Helical" evidence="6">
    <location>
        <begin position="222"/>
        <end position="241"/>
    </location>
</feature>
<feature type="transmembrane region" description="Helical" evidence="6">
    <location>
        <begin position="604"/>
        <end position="623"/>
    </location>
</feature>
<feature type="transmembrane region" description="Helical" evidence="6">
    <location>
        <begin position="730"/>
        <end position="756"/>
    </location>
</feature>
<accession>A0A1N7KS41</accession>
<dbReference type="PROSITE" id="PS50156">
    <property type="entry name" value="SSD"/>
    <property type="match status" value="2"/>
</dbReference>
<organism evidence="8 9">
    <name type="scientific">Thalassolituus maritimus</name>
    <dbReference type="NCBI Taxonomy" id="484498"/>
    <lineage>
        <taxon>Bacteria</taxon>
        <taxon>Pseudomonadati</taxon>
        <taxon>Pseudomonadota</taxon>
        <taxon>Gammaproteobacteria</taxon>
        <taxon>Oceanospirillales</taxon>
        <taxon>Oceanospirillaceae</taxon>
        <taxon>Thalassolituus</taxon>
    </lineage>
</organism>
<protein>
    <recommendedName>
        <fullName evidence="7">SSD domain-containing protein</fullName>
    </recommendedName>
</protein>
<evidence type="ECO:0000256" key="3">
    <source>
        <dbReference type="ARBA" id="ARBA00022692"/>
    </source>
</evidence>
<sequence length="776" mass="85673">MRQWVEKLATERAWLVIAALIIAALAAAAGGGNLYFRGDYKVFFEEGYGPLNDFEEMQKIFNKSDSIAVLVVPESGEVIDETILTLIQEYTEEAWQTPFSSRVDSLTNYQNTWAEYDDMIVEDMVLYPEELTEDDLNRIRETALAEPSLNGRIISPDTDVSLINITLQLPDVTDNTANVASVMDFVRDLSAQFAERYPDVAFYHTGIIPMNYSFATEGQKDMSTLVPAMLLLIIVLLAVLLRSVLAMLATVVVLVLTIMATMGLAGWMGFFLSTGTINVPIVVLTIAVADCVHVVATMQYGMKQGKSRKEAVRYSLELNWMPIFITSATTAVGFLTLMMSESPVFADFGFLCAMGVMLAYVMSVTLFPALLSVLPVGAGGRVDDKAPAMAHFGDFVIRHQTPLLWGGVAVVAVLSALAMRNEINDVATEYFAESTAYRQSVEKQADTLSGSQSIDWAMYTDEAGGISNPEFIAVMRDFTEWLEQQPEIDHVSGLSDTFMRLNKNMHADDPDWYRIPDDRELAAQYLLLYEMSLPYGLDLNNQVNVDKSAVRMTSILKNLGSVEIISLENRAKDWMDANAPGIRLTAASPSVMFSHIGETNMKSMILSMMMALVIISGILIFALRSLRLGVISLFPNITPALVGFGFWTFISGEINLGLSIVSSMTLGIIVDDTVHFLSKYKRARLEGMTTEAAVRYSFINVGRALLITTLVLVLGFSMLAFSAFRLNSDMGIATSLIILIALIIDFLILPPMLLWLDKDKPEANAEEQTSLKGEHA</sequence>
<feature type="transmembrane region" description="Helical" evidence="6">
    <location>
        <begin position="656"/>
        <end position="677"/>
    </location>
</feature>
<evidence type="ECO:0000259" key="7">
    <source>
        <dbReference type="PROSITE" id="PS50156"/>
    </source>
</evidence>
<keyword evidence="5 6" id="KW-0472">Membrane</keyword>
<feature type="transmembrane region" description="Helical" evidence="6">
    <location>
        <begin position="401"/>
        <end position="419"/>
    </location>
</feature>
<dbReference type="Gene3D" id="1.20.1640.10">
    <property type="entry name" value="Multidrug efflux transporter AcrB transmembrane domain"/>
    <property type="match status" value="2"/>
</dbReference>
<feature type="transmembrane region" description="Helical" evidence="6">
    <location>
        <begin position="357"/>
        <end position="380"/>
    </location>
</feature>
<evidence type="ECO:0000256" key="4">
    <source>
        <dbReference type="ARBA" id="ARBA00022989"/>
    </source>
</evidence>
<dbReference type="InterPro" id="IPR004869">
    <property type="entry name" value="MMPL_dom"/>
</dbReference>
<evidence type="ECO:0000256" key="1">
    <source>
        <dbReference type="ARBA" id="ARBA00004651"/>
    </source>
</evidence>
<feature type="transmembrane region" description="Helical" evidence="6">
    <location>
        <begin position="248"/>
        <end position="271"/>
    </location>
</feature>
<dbReference type="InterPro" id="IPR050545">
    <property type="entry name" value="Mycobact_MmpL"/>
</dbReference>
<evidence type="ECO:0000256" key="6">
    <source>
        <dbReference type="SAM" id="Phobius"/>
    </source>
</evidence>
<dbReference type="RefSeq" id="WP_076514615.1">
    <property type="nucleotide sequence ID" value="NZ_FTOH01000003.1"/>
</dbReference>
<gene>
    <name evidence="8" type="ORF">SAMN05421686_10362</name>
</gene>
<keyword evidence="2" id="KW-1003">Cell membrane</keyword>
<evidence type="ECO:0000313" key="9">
    <source>
        <dbReference type="Proteomes" id="UP000185639"/>
    </source>
</evidence>
<dbReference type="GO" id="GO:0005886">
    <property type="term" value="C:plasma membrane"/>
    <property type="evidence" value="ECO:0007669"/>
    <property type="project" value="UniProtKB-SubCell"/>
</dbReference>
<reference evidence="9" key="1">
    <citation type="submission" date="2017-01" db="EMBL/GenBank/DDBJ databases">
        <authorList>
            <person name="Varghese N."/>
            <person name="Submissions S."/>
        </authorList>
    </citation>
    <scope>NUCLEOTIDE SEQUENCE [LARGE SCALE GENOMIC DNA]</scope>
    <source>
        <strain evidence="9">DSM 24913</strain>
    </source>
</reference>
<dbReference type="AlphaFoldDB" id="A0A1N7KS41"/>
<feature type="domain" description="SSD" evidence="7">
    <location>
        <begin position="248"/>
        <end position="373"/>
    </location>
</feature>
<dbReference type="InterPro" id="IPR000731">
    <property type="entry name" value="SSD"/>
</dbReference>
<comment type="subcellular location">
    <subcellularLocation>
        <location evidence="1">Cell membrane</location>
        <topology evidence="1">Multi-pass membrane protein</topology>
    </subcellularLocation>
</comment>
<dbReference type="Pfam" id="PF03176">
    <property type="entry name" value="MMPL"/>
    <property type="match status" value="2"/>
</dbReference>
<dbReference type="PANTHER" id="PTHR33406">
    <property type="entry name" value="MEMBRANE PROTEIN MJ1562-RELATED"/>
    <property type="match status" value="1"/>
</dbReference>
<dbReference type="OrthoDB" id="9803781at2"/>
<proteinExistence type="predicted"/>
<feature type="transmembrane region" description="Helical" evidence="6">
    <location>
        <begin position="630"/>
        <end position="650"/>
    </location>
</feature>
<dbReference type="Proteomes" id="UP000185639">
    <property type="component" value="Unassembled WGS sequence"/>
</dbReference>
<feature type="transmembrane region" description="Helical" evidence="6">
    <location>
        <begin position="318"/>
        <end position="337"/>
    </location>
</feature>
<keyword evidence="3 6" id="KW-0812">Transmembrane</keyword>
<keyword evidence="9" id="KW-1185">Reference proteome</keyword>
<name>A0A1N7KS41_9GAMM</name>
<evidence type="ECO:0000313" key="8">
    <source>
        <dbReference type="EMBL" id="SIS64384.1"/>
    </source>
</evidence>
<evidence type="ECO:0000256" key="2">
    <source>
        <dbReference type="ARBA" id="ARBA00022475"/>
    </source>
</evidence>
<evidence type="ECO:0000256" key="5">
    <source>
        <dbReference type="ARBA" id="ARBA00023136"/>
    </source>
</evidence>
<dbReference type="STRING" id="484498.SAMN05421686_10362"/>